<dbReference type="EC" id="2.4.99.28" evidence="10"/>
<evidence type="ECO:0000256" key="5">
    <source>
        <dbReference type="ARBA" id="ARBA00022670"/>
    </source>
</evidence>
<dbReference type="InterPro" id="IPR012338">
    <property type="entry name" value="Beta-lactam/transpept-like"/>
</dbReference>
<dbReference type="Proteomes" id="UP001152321">
    <property type="component" value="Unassembled WGS sequence"/>
</dbReference>
<protein>
    <recommendedName>
        <fullName evidence="10">peptidoglycan glycosyltransferase</fullName>
        <ecNumber evidence="10">2.4.99.28</ecNumber>
    </recommendedName>
</protein>
<evidence type="ECO:0000259" key="14">
    <source>
        <dbReference type="Pfam" id="PF06832"/>
    </source>
</evidence>
<evidence type="ECO:0000313" key="16">
    <source>
        <dbReference type="Proteomes" id="UP001152321"/>
    </source>
</evidence>
<evidence type="ECO:0000256" key="4">
    <source>
        <dbReference type="ARBA" id="ARBA00022645"/>
    </source>
</evidence>
<keyword evidence="9" id="KW-0511">Multifunctional enzyme</keyword>
<comment type="caution">
    <text evidence="15">The sequence shown here is derived from an EMBL/GenBank/DDBJ whole genome shotgun (WGS) entry which is preliminary data.</text>
</comment>
<evidence type="ECO:0000256" key="2">
    <source>
        <dbReference type="ARBA" id="ARBA00007090"/>
    </source>
</evidence>
<evidence type="ECO:0000313" key="15">
    <source>
        <dbReference type="EMBL" id="MDG0817255.1"/>
    </source>
</evidence>
<dbReference type="PANTHER" id="PTHR32282:SF15">
    <property type="entry name" value="PENICILLIN-BINDING PROTEIN 1C"/>
    <property type="match status" value="1"/>
</dbReference>
<dbReference type="Pfam" id="PF00912">
    <property type="entry name" value="Transgly"/>
    <property type="match status" value="1"/>
</dbReference>
<dbReference type="InterPro" id="IPR036950">
    <property type="entry name" value="PBP_transglycosylase"/>
</dbReference>
<comment type="pathway">
    <text evidence="1">Cell wall biogenesis; peptidoglycan biosynthesis.</text>
</comment>
<dbReference type="Pfam" id="PF00905">
    <property type="entry name" value="Transpeptidase"/>
    <property type="match status" value="1"/>
</dbReference>
<dbReference type="InterPro" id="IPR001264">
    <property type="entry name" value="Glyco_trans_51"/>
</dbReference>
<accession>A0ABT6DK54</accession>
<evidence type="ECO:0000259" key="12">
    <source>
        <dbReference type="Pfam" id="PF00905"/>
    </source>
</evidence>
<keyword evidence="7" id="KW-0808">Transferase</keyword>
<dbReference type="SUPFAM" id="SSF56601">
    <property type="entry name" value="beta-lactamase/transpeptidase-like"/>
    <property type="match status" value="1"/>
</dbReference>
<dbReference type="PANTHER" id="PTHR32282">
    <property type="entry name" value="BINDING PROTEIN TRANSPEPTIDASE, PUTATIVE-RELATED"/>
    <property type="match status" value="1"/>
</dbReference>
<dbReference type="Gene3D" id="1.10.3810.10">
    <property type="entry name" value="Biosynthetic peptidoglycan transglycosylase-like"/>
    <property type="match status" value="1"/>
</dbReference>
<comment type="similarity">
    <text evidence="3">In the N-terminal section; belongs to the glycosyltransferase 51 family.</text>
</comment>
<dbReference type="InterPro" id="IPR009647">
    <property type="entry name" value="PBP_C"/>
</dbReference>
<feature type="domain" description="Penicillin-binding C-terminal" evidence="14">
    <location>
        <begin position="588"/>
        <end position="659"/>
    </location>
</feature>
<evidence type="ECO:0000256" key="11">
    <source>
        <dbReference type="ARBA" id="ARBA00049902"/>
    </source>
</evidence>
<dbReference type="SUPFAM" id="SSF53955">
    <property type="entry name" value="Lysozyme-like"/>
    <property type="match status" value="1"/>
</dbReference>
<gene>
    <name evidence="15" type="primary">pbpC</name>
    <name evidence="15" type="ORF">NWE73_12815</name>
</gene>
<dbReference type="RefSeq" id="WP_277578730.1">
    <property type="nucleotide sequence ID" value="NZ_JANRMI010000003.1"/>
</dbReference>
<evidence type="ECO:0000256" key="7">
    <source>
        <dbReference type="ARBA" id="ARBA00022679"/>
    </source>
</evidence>
<dbReference type="InterPro" id="IPR050396">
    <property type="entry name" value="Glycosyltr_51/Transpeptidase"/>
</dbReference>
<dbReference type="NCBIfam" id="TIGR02073">
    <property type="entry name" value="PBP_1c"/>
    <property type="match status" value="1"/>
</dbReference>
<comment type="similarity">
    <text evidence="2">In the C-terminal section; belongs to the transpeptidase family.</text>
</comment>
<evidence type="ECO:0000259" key="13">
    <source>
        <dbReference type="Pfam" id="PF00912"/>
    </source>
</evidence>
<name>A0ABT6DK54_9BACT</name>
<evidence type="ECO:0000256" key="10">
    <source>
        <dbReference type="ARBA" id="ARBA00044770"/>
    </source>
</evidence>
<dbReference type="InterPro" id="IPR023346">
    <property type="entry name" value="Lysozyme-like_dom_sf"/>
</dbReference>
<keyword evidence="6" id="KW-0328">Glycosyltransferase</keyword>
<dbReference type="EMBL" id="JANRMI010000003">
    <property type="protein sequence ID" value="MDG0817255.1"/>
    <property type="molecule type" value="Genomic_DNA"/>
</dbReference>
<dbReference type="Pfam" id="PF06832">
    <property type="entry name" value="BiPBP_C"/>
    <property type="match status" value="1"/>
</dbReference>
<proteinExistence type="inferred from homology"/>
<keyword evidence="8" id="KW-0378">Hydrolase</keyword>
<keyword evidence="16" id="KW-1185">Reference proteome</keyword>
<reference evidence="15" key="1">
    <citation type="submission" date="2022-08" db="EMBL/GenBank/DDBJ databases">
        <title>Novel Bdellovibrio Species Isolated from Svalbard: Designation Bdellovibrio svalbardensis.</title>
        <authorList>
            <person name="Mitchell R.J."/>
            <person name="Choi S.Y."/>
        </authorList>
    </citation>
    <scope>NUCLEOTIDE SEQUENCE</scope>
    <source>
        <strain evidence="15">PAP01</strain>
    </source>
</reference>
<dbReference type="InterPro" id="IPR001460">
    <property type="entry name" value="PCN-bd_Tpept"/>
</dbReference>
<feature type="domain" description="Glycosyl transferase family 51" evidence="13">
    <location>
        <begin position="51"/>
        <end position="214"/>
    </location>
</feature>
<comment type="catalytic activity">
    <reaction evidence="11">
        <text>[GlcNAc-(1-&gt;4)-Mur2Ac(oyl-L-Ala-gamma-D-Glu-L-Lys-D-Ala-D-Ala)](n)-di-trans,octa-cis-undecaprenyl diphosphate + beta-D-GlcNAc-(1-&gt;4)-Mur2Ac(oyl-L-Ala-gamma-D-Glu-L-Lys-D-Ala-D-Ala)-di-trans,octa-cis-undecaprenyl diphosphate = [GlcNAc-(1-&gt;4)-Mur2Ac(oyl-L-Ala-gamma-D-Glu-L-Lys-D-Ala-D-Ala)](n+1)-di-trans,octa-cis-undecaprenyl diphosphate + di-trans,octa-cis-undecaprenyl diphosphate + H(+)</text>
        <dbReference type="Rhea" id="RHEA:23708"/>
        <dbReference type="Rhea" id="RHEA-COMP:9602"/>
        <dbReference type="Rhea" id="RHEA-COMP:9603"/>
        <dbReference type="ChEBI" id="CHEBI:15378"/>
        <dbReference type="ChEBI" id="CHEBI:58405"/>
        <dbReference type="ChEBI" id="CHEBI:60033"/>
        <dbReference type="ChEBI" id="CHEBI:78435"/>
        <dbReference type="EC" id="2.4.99.28"/>
    </reaction>
</comment>
<evidence type="ECO:0000256" key="9">
    <source>
        <dbReference type="ARBA" id="ARBA00023268"/>
    </source>
</evidence>
<feature type="domain" description="Penicillin-binding protein transpeptidase" evidence="12">
    <location>
        <begin position="295"/>
        <end position="526"/>
    </location>
</feature>
<dbReference type="InterPro" id="IPR011815">
    <property type="entry name" value="PBP_1c"/>
</dbReference>
<keyword evidence="5" id="KW-0645">Protease</keyword>
<keyword evidence="4" id="KW-0121">Carboxypeptidase</keyword>
<evidence type="ECO:0000256" key="1">
    <source>
        <dbReference type="ARBA" id="ARBA00004752"/>
    </source>
</evidence>
<evidence type="ECO:0000256" key="8">
    <source>
        <dbReference type="ARBA" id="ARBA00022801"/>
    </source>
</evidence>
<organism evidence="15 16">
    <name type="scientific">Bdellovibrio svalbardensis</name>
    <dbReference type="NCBI Taxonomy" id="2972972"/>
    <lineage>
        <taxon>Bacteria</taxon>
        <taxon>Pseudomonadati</taxon>
        <taxon>Bdellovibrionota</taxon>
        <taxon>Bdellovibrionia</taxon>
        <taxon>Bdellovibrionales</taxon>
        <taxon>Pseudobdellovibrionaceae</taxon>
        <taxon>Bdellovibrio</taxon>
    </lineage>
</organism>
<evidence type="ECO:0000256" key="3">
    <source>
        <dbReference type="ARBA" id="ARBA00007739"/>
    </source>
</evidence>
<sequence length="670" mass="74698">MKKILVISSLSLVLGGGLYISASTPTVPSFEKIRKAHQSSDLILTDREGRLLHQWRKDNQKRAFAWVELKNISPAVVPALLKSEDRNFFRHSGVDLRAMAASFYQRAFKSSLRGASTLSMQVVKLSKPDRKWQGILGKVRQSLAAWELERHWTKEEILESYLNLAPFRGEYRGLSATSWALFNKPASGLTQKEATLLAVLLRAPNATEKNWTQRACWQEPSLCSEFPGLIANSMSRLGAFPQEGQKALHLAQRLSQSHVAGSLQTSINLDLQTFIQQTVEGQISLLKDQNVHDAAVLVIENETGEVWAYVGGSGPMASAQYVDGIQAQRQAGSTLKPFLYATAFEKNILKPNSWLEDSAVDIVFDRGVYKPQNHDHLFYGWVQAKTALASSLNVPAVKVFKLLNDNSFWEKLQLLHFKSLNDPDFYGPALALGVADINLEDLTQAYRTLARGGLWSSMKFNKGAQQSSERIFTAEASEAITSILSSKENRALGFGMDSTLSLTSDAAVKTGTSKDMRDNWCVGYNSRFTVGVWVGNFNGQPMWNVMGITGAGPIWNQVMSWLQEKYPSPGFNLHLVEEKKEKHPKPYPKVRILYPQDGMILAVDPAIPLANQKMPLLVEGEQKKKFSWRINGKTLVSAKEPYLWTPTPGRHTFELLSGNASTQKVQVIVK</sequence>
<dbReference type="Gene3D" id="3.40.710.10">
    <property type="entry name" value="DD-peptidase/beta-lactamase superfamily"/>
    <property type="match status" value="1"/>
</dbReference>
<evidence type="ECO:0000256" key="6">
    <source>
        <dbReference type="ARBA" id="ARBA00022676"/>
    </source>
</evidence>